<comment type="caution">
    <text evidence="1">The sequence shown here is derived from an EMBL/GenBank/DDBJ whole genome shotgun (WGS) entry which is preliminary data.</text>
</comment>
<gene>
    <name evidence="1" type="ORF">ASR47_10321</name>
</gene>
<name>A0A1A7C6D3_9BURK</name>
<evidence type="ECO:0000313" key="1">
    <source>
        <dbReference type="EMBL" id="OBV41461.1"/>
    </source>
</evidence>
<accession>A0A1A7C6D3</accession>
<protein>
    <submittedName>
        <fullName evidence="1">Uncharacterized protein</fullName>
    </submittedName>
</protein>
<keyword evidence="2" id="KW-1185">Reference proteome</keyword>
<reference evidence="1 2" key="1">
    <citation type="submission" date="2016-04" db="EMBL/GenBank/DDBJ databases">
        <title>Draft genome sequence of Janthinobacterium psychrotolerans sp. nov., isolated from freshwater sediments in Denmark.</title>
        <authorList>
            <person name="Gong X."/>
            <person name="Skrivergaard S."/>
            <person name="Korsgaard B.S."/>
            <person name="Schreiber L."/>
            <person name="Marshall I.P."/>
            <person name="Finster K."/>
            <person name="Schramm A."/>
        </authorList>
    </citation>
    <scope>NUCLEOTIDE SEQUENCE [LARGE SCALE GENOMIC DNA]</scope>
    <source>
        <strain evidence="1 2">S3-2</strain>
    </source>
</reference>
<dbReference type="Proteomes" id="UP000092713">
    <property type="component" value="Unassembled WGS sequence"/>
</dbReference>
<dbReference type="EMBL" id="LOCQ01000031">
    <property type="protein sequence ID" value="OBV41461.1"/>
    <property type="molecule type" value="Genomic_DNA"/>
</dbReference>
<proteinExistence type="predicted"/>
<feature type="non-terminal residue" evidence="1">
    <location>
        <position position="56"/>
    </location>
</feature>
<dbReference type="AlphaFoldDB" id="A0A1A7C6D3"/>
<evidence type="ECO:0000313" key="2">
    <source>
        <dbReference type="Proteomes" id="UP000092713"/>
    </source>
</evidence>
<sequence length="56" mass="6123">MDTAQWQAFARQFAQLSHRQRLASGDLLRTSAPQAAAITLIEQTAQAQLHCPACLS</sequence>
<organism evidence="1 2">
    <name type="scientific">Janthinobacterium psychrotolerans</name>
    <dbReference type="NCBI Taxonomy" id="1747903"/>
    <lineage>
        <taxon>Bacteria</taxon>
        <taxon>Pseudomonadati</taxon>
        <taxon>Pseudomonadota</taxon>
        <taxon>Betaproteobacteria</taxon>
        <taxon>Burkholderiales</taxon>
        <taxon>Oxalobacteraceae</taxon>
        <taxon>Janthinobacterium</taxon>
    </lineage>
</organism>